<dbReference type="CDD" id="cd17283">
    <property type="entry name" value="RMtype1_S_Hpy180ORF7835P_TRD2-CR2_like"/>
    <property type="match status" value="1"/>
</dbReference>
<dbReference type="PANTHER" id="PTHR30408:SF12">
    <property type="entry name" value="TYPE I RESTRICTION ENZYME MJAVIII SPECIFICITY SUBUNIT"/>
    <property type="match status" value="1"/>
</dbReference>
<dbReference type="Pfam" id="PF01420">
    <property type="entry name" value="Methylase_S"/>
    <property type="match status" value="1"/>
</dbReference>
<dbReference type="EMBL" id="PKUR01000002">
    <property type="protein sequence ID" value="PLW86364.1"/>
    <property type="molecule type" value="Genomic_DNA"/>
</dbReference>
<keyword evidence="5" id="KW-0255">Endonuclease</keyword>
<comment type="similarity">
    <text evidence="1">Belongs to the type-I restriction system S methylase family.</text>
</comment>
<dbReference type="GO" id="GO:0009307">
    <property type="term" value="P:DNA restriction-modification system"/>
    <property type="evidence" value="ECO:0007669"/>
    <property type="project" value="UniProtKB-KW"/>
</dbReference>
<sequence>MSNPYPVTTLGEVFEIARGGSPRPIKDYITEDPAGLNWISIKDASNGGKYISETKQKIRKEGLSKSRLVKPGDFLLTNSMSFGRPYIMNTTGCIHDGWLVLSSDPEKVFPDYFYYLLGSETMYRKFSALAGGAVVKNLNIDLVKGVEIPLPPLKEQKRIAAILDKTDAIRRKRRQVIQLAEEFLRAVFLDMFGDPVTNSKGWDTLGLSKVIESERGISYGVVQRGDQDNDGVRLVRISDFTENLFNPKGVIKCSQEISDQYKRTVLKGGELLISIRGTVGRIAVVPDYAVGWNVTREVAIIPLLEGESRAFIRSLLLTGPAQRLISGQVKGVAQSGINLADLREFELIRPPENMIKRYERIEAFVMDKFVSYADEKDYDALFFSLSQTLFAGEL</sequence>
<dbReference type="PANTHER" id="PTHR30408">
    <property type="entry name" value="TYPE-1 RESTRICTION ENZYME ECOKI SPECIFICITY PROTEIN"/>
    <property type="match status" value="1"/>
</dbReference>
<dbReference type="CDD" id="cd17256">
    <property type="entry name" value="RMtype1_S_EcoJA65PI-TRD1-CR1_like"/>
    <property type="match status" value="1"/>
</dbReference>
<evidence type="ECO:0000259" key="4">
    <source>
        <dbReference type="Pfam" id="PF01420"/>
    </source>
</evidence>
<accession>A0AAP8MEU2</accession>
<comment type="caution">
    <text evidence="5">The sequence shown here is derived from an EMBL/GenBank/DDBJ whole genome shotgun (WGS) entry which is preliminary data.</text>
</comment>
<proteinExistence type="inferred from homology"/>
<keyword evidence="3" id="KW-0238">DNA-binding</keyword>
<keyword evidence="5" id="KW-0540">Nuclease</keyword>
<evidence type="ECO:0000313" key="5">
    <source>
        <dbReference type="EMBL" id="PLW86364.1"/>
    </source>
</evidence>
<evidence type="ECO:0000256" key="1">
    <source>
        <dbReference type="ARBA" id="ARBA00010923"/>
    </source>
</evidence>
<name>A0AAP8MEU2_9GAMM</name>
<dbReference type="Proteomes" id="UP000235162">
    <property type="component" value="Unassembled WGS sequence"/>
</dbReference>
<organism evidence="5 6">
    <name type="scientific">Halioglobus japonicus</name>
    <dbReference type="NCBI Taxonomy" id="930805"/>
    <lineage>
        <taxon>Bacteria</taxon>
        <taxon>Pseudomonadati</taxon>
        <taxon>Pseudomonadota</taxon>
        <taxon>Gammaproteobacteria</taxon>
        <taxon>Cellvibrionales</taxon>
        <taxon>Halieaceae</taxon>
        <taxon>Halioglobus</taxon>
    </lineage>
</organism>
<dbReference type="RefSeq" id="WP_084198975.1">
    <property type="nucleotide sequence ID" value="NZ_BMYL01000002.1"/>
</dbReference>
<keyword evidence="6" id="KW-1185">Reference proteome</keyword>
<protein>
    <submittedName>
        <fullName evidence="5">Restriction endonuclease subunit S</fullName>
    </submittedName>
</protein>
<dbReference type="InterPro" id="IPR044946">
    <property type="entry name" value="Restrct_endonuc_typeI_TRD_sf"/>
</dbReference>
<dbReference type="GO" id="GO:0003677">
    <property type="term" value="F:DNA binding"/>
    <property type="evidence" value="ECO:0007669"/>
    <property type="project" value="UniProtKB-KW"/>
</dbReference>
<gene>
    <name evidence="5" type="ORF">C0029_08030</name>
</gene>
<evidence type="ECO:0000256" key="3">
    <source>
        <dbReference type="ARBA" id="ARBA00023125"/>
    </source>
</evidence>
<dbReference type="KEGG" id="hja:BST95_08990"/>
<feature type="domain" description="Type I restriction modification DNA specificity" evidence="4">
    <location>
        <begin position="7"/>
        <end position="177"/>
    </location>
</feature>
<dbReference type="Gene3D" id="1.10.287.1120">
    <property type="entry name" value="Bipartite methylase S protein"/>
    <property type="match status" value="1"/>
</dbReference>
<keyword evidence="2" id="KW-0680">Restriction system</keyword>
<dbReference type="GO" id="GO:0004519">
    <property type="term" value="F:endonuclease activity"/>
    <property type="evidence" value="ECO:0007669"/>
    <property type="project" value="UniProtKB-KW"/>
</dbReference>
<evidence type="ECO:0000256" key="2">
    <source>
        <dbReference type="ARBA" id="ARBA00022747"/>
    </source>
</evidence>
<dbReference type="SUPFAM" id="SSF116734">
    <property type="entry name" value="DNA methylase specificity domain"/>
    <property type="match status" value="2"/>
</dbReference>
<dbReference type="InterPro" id="IPR052021">
    <property type="entry name" value="Type-I_RS_S_subunit"/>
</dbReference>
<evidence type="ECO:0000313" key="6">
    <source>
        <dbReference type="Proteomes" id="UP000235162"/>
    </source>
</evidence>
<keyword evidence="5" id="KW-0378">Hydrolase</keyword>
<reference evidence="5 6" key="1">
    <citation type="submission" date="2018-01" db="EMBL/GenBank/DDBJ databases">
        <title>The draft genome sequence of Halioglobus japonicus S1-36.</title>
        <authorList>
            <person name="Du Z.-J."/>
            <person name="Shi M.-J."/>
        </authorList>
    </citation>
    <scope>NUCLEOTIDE SEQUENCE [LARGE SCALE GENOMIC DNA]</scope>
    <source>
        <strain evidence="5 6">S1-36</strain>
    </source>
</reference>
<dbReference type="InterPro" id="IPR000055">
    <property type="entry name" value="Restrct_endonuc_typeI_TRD"/>
</dbReference>
<dbReference type="Gene3D" id="3.90.220.20">
    <property type="entry name" value="DNA methylase specificity domains"/>
    <property type="match status" value="2"/>
</dbReference>
<dbReference type="AlphaFoldDB" id="A0AAP8MEU2"/>